<dbReference type="CDD" id="cd09872">
    <property type="entry name" value="PIN_Sll0205-like"/>
    <property type="match status" value="1"/>
</dbReference>
<accession>A0A5N1JA20</accession>
<evidence type="ECO:0000259" key="1">
    <source>
        <dbReference type="Pfam" id="PF01850"/>
    </source>
</evidence>
<protein>
    <submittedName>
        <fullName evidence="2">Type II toxin-antitoxin system VapC family toxin</fullName>
    </submittedName>
</protein>
<dbReference type="AlphaFoldDB" id="A0A5N1JA20"/>
<keyword evidence="3" id="KW-1185">Reference proteome</keyword>
<dbReference type="RefSeq" id="WP_150880115.1">
    <property type="nucleotide sequence ID" value="NZ_VTWS01000006.1"/>
</dbReference>
<evidence type="ECO:0000313" key="2">
    <source>
        <dbReference type="EMBL" id="KAA9349301.1"/>
    </source>
</evidence>
<dbReference type="InterPro" id="IPR041705">
    <property type="entry name" value="PIN_Sll0205"/>
</dbReference>
<dbReference type="Gene3D" id="3.40.50.1010">
    <property type="entry name" value="5'-nuclease"/>
    <property type="match status" value="1"/>
</dbReference>
<sequence>MKYLLDTHILIWVLFEPSKLSSRVRAVLADREANQVYVSAVSFWEISIKFRTGKIGLDDLWPDDLPKICLESGYELIPLTDLETSSFHQLSADYHKDPFDRILIWQALKANYAFISDDENVKKYGSEGLKVIS</sequence>
<feature type="domain" description="PIN" evidence="1">
    <location>
        <begin position="3"/>
        <end position="125"/>
    </location>
</feature>
<reference evidence="2 3" key="1">
    <citation type="submission" date="2019-09" db="EMBL/GenBank/DDBJ databases">
        <title>Genome Sequence of Larkinella sp MA1.</title>
        <authorList>
            <person name="Srinivasan S."/>
        </authorList>
    </citation>
    <scope>NUCLEOTIDE SEQUENCE [LARGE SCALE GENOMIC DNA]</scope>
    <source>
        <strain evidence="2 3">MA1</strain>
    </source>
</reference>
<dbReference type="InterPro" id="IPR029060">
    <property type="entry name" value="PIN-like_dom_sf"/>
</dbReference>
<dbReference type="InterPro" id="IPR052919">
    <property type="entry name" value="TA_system_RNase"/>
</dbReference>
<dbReference type="PANTHER" id="PTHR36173">
    <property type="entry name" value="RIBONUCLEASE VAPC16-RELATED"/>
    <property type="match status" value="1"/>
</dbReference>
<dbReference type="Pfam" id="PF01850">
    <property type="entry name" value="PIN"/>
    <property type="match status" value="1"/>
</dbReference>
<dbReference type="SUPFAM" id="SSF88723">
    <property type="entry name" value="PIN domain-like"/>
    <property type="match status" value="1"/>
</dbReference>
<dbReference type="PANTHER" id="PTHR36173:SF2">
    <property type="entry name" value="RIBONUCLEASE VAPC16"/>
    <property type="match status" value="1"/>
</dbReference>
<organism evidence="2 3">
    <name type="scientific">Larkinella humicola</name>
    <dbReference type="NCBI Taxonomy" id="2607654"/>
    <lineage>
        <taxon>Bacteria</taxon>
        <taxon>Pseudomonadati</taxon>
        <taxon>Bacteroidota</taxon>
        <taxon>Cytophagia</taxon>
        <taxon>Cytophagales</taxon>
        <taxon>Spirosomataceae</taxon>
        <taxon>Larkinella</taxon>
    </lineage>
</organism>
<evidence type="ECO:0000313" key="3">
    <source>
        <dbReference type="Proteomes" id="UP000326344"/>
    </source>
</evidence>
<dbReference type="Proteomes" id="UP000326344">
    <property type="component" value="Unassembled WGS sequence"/>
</dbReference>
<gene>
    <name evidence="2" type="ORF">F0P93_23180</name>
</gene>
<proteinExistence type="predicted"/>
<name>A0A5N1JA20_9BACT</name>
<dbReference type="InterPro" id="IPR002716">
    <property type="entry name" value="PIN_dom"/>
</dbReference>
<comment type="caution">
    <text evidence="2">The sequence shown here is derived from an EMBL/GenBank/DDBJ whole genome shotgun (WGS) entry which is preliminary data.</text>
</comment>
<dbReference type="EMBL" id="VTWS01000006">
    <property type="protein sequence ID" value="KAA9349301.1"/>
    <property type="molecule type" value="Genomic_DNA"/>
</dbReference>